<keyword evidence="1" id="KW-0547">Nucleotide-binding</keyword>
<protein>
    <submittedName>
        <fullName evidence="5">Uncharacterized protein</fullName>
    </submittedName>
</protein>
<evidence type="ECO:0000313" key="6">
    <source>
        <dbReference type="Proteomes" id="UP001438707"/>
    </source>
</evidence>
<gene>
    <name evidence="5" type="ORF">WJX74_011069</name>
</gene>
<evidence type="ECO:0000256" key="2">
    <source>
        <dbReference type="ARBA" id="ARBA00022840"/>
    </source>
</evidence>
<name>A0AAW1QHH9_9CHLO</name>
<evidence type="ECO:0000256" key="3">
    <source>
        <dbReference type="ARBA" id="ARBA00061090"/>
    </source>
</evidence>
<feature type="region of interest" description="Disordered" evidence="4">
    <location>
        <begin position="500"/>
        <end position="581"/>
    </location>
</feature>
<dbReference type="SUPFAM" id="SSF100934">
    <property type="entry name" value="Heat shock protein 70kD (HSP70), C-terminal subdomain"/>
    <property type="match status" value="2"/>
</dbReference>
<dbReference type="SUPFAM" id="SSF53067">
    <property type="entry name" value="Actin-like ATPase domain"/>
    <property type="match status" value="2"/>
</dbReference>
<dbReference type="Gene3D" id="2.60.34.10">
    <property type="entry name" value="Substrate Binding Domain Of DNAk, Chain A, domain 1"/>
    <property type="match status" value="1"/>
</dbReference>
<dbReference type="FunFam" id="3.90.640.10:FF:000004">
    <property type="entry name" value="Heat shock 70 kDa protein 4"/>
    <property type="match status" value="1"/>
</dbReference>
<dbReference type="GO" id="GO:0005829">
    <property type="term" value="C:cytosol"/>
    <property type="evidence" value="ECO:0007669"/>
    <property type="project" value="TreeGrafter"/>
</dbReference>
<feature type="compositionally biased region" description="Low complexity" evidence="4">
    <location>
        <begin position="571"/>
        <end position="581"/>
    </location>
</feature>
<accession>A0AAW1QHH9</accession>
<dbReference type="FunFam" id="1.20.1270.10:FF:000002">
    <property type="entry name" value="Heat shock 70 kDa protein 4"/>
    <property type="match status" value="1"/>
</dbReference>
<keyword evidence="2" id="KW-0067">ATP-binding</keyword>
<feature type="compositionally biased region" description="Basic and acidic residues" evidence="4">
    <location>
        <begin position="805"/>
        <end position="816"/>
    </location>
</feature>
<dbReference type="InterPro" id="IPR043129">
    <property type="entry name" value="ATPase_NBD"/>
</dbReference>
<dbReference type="PRINTS" id="PR00301">
    <property type="entry name" value="HEATSHOCK70"/>
</dbReference>
<keyword evidence="6" id="KW-1185">Reference proteome</keyword>
<dbReference type="InterPro" id="IPR013126">
    <property type="entry name" value="Hsp_70_fam"/>
</dbReference>
<evidence type="ECO:0000256" key="4">
    <source>
        <dbReference type="SAM" id="MobiDB-lite"/>
    </source>
</evidence>
<dbReference type="FunFam" id="3.30.30.30:FF:000002">
    <property type="entry name" value="Heat shock 70 kDa protein 4"/>
    <property type="match status" value="1"/>
</dbReference>
<dbReference type="Gene3D" id="3.30.30.30">
    <property type="match status" value="1"/>
</dbReference>
<evidence type="ECO:0000313" key="5">
    <source>
        <dbReference type="EMBL" id="KAK9820829.1"/>
    </source>
</evidence>
<evidence type="ECO:0000256" key="1">
    <source>
        <dbReference type="ARBA" id="ARBA00022741"/>
    </source>
</evidence>
<dbReference type="GO" id="GO:0005524">
    <property type="term" value="F:ATP binding"/>
    <property type="evidence" value="ECO:0007669"/>
    <property type="project" value="UniProtKB-KW"/>
</dbReference>
<dbReference type="Gene3D" id="3.30.420.40">
    <property type="match status" value="2"/>
</dbReference>
<dbReference type="Proteomes" id="UP001438707">
    <property type="component" value="Unassembled WGS sequence"/>
</dbReference>
<dbReference type="CDD" id="cd24095">
    <property type="entry name" value="ASKHA_NBD_HSP70_AtHsp70-14-like"/>
    <property type="match status" value="1"/>
</dbReference>
<dbReference type="GO" id="GO:0005634">
    <property type="term" value="C:nucleus"/>
    <property type="evidence" value="ECO:0007669"/>
    <property type="project" value="TreeGrafter"/>
</dbReference>
<dbReference type="Gene3D" id="1.20.1270.10">
    <property type="match status" value="2"/>
</dbReference>
<dbReference type="Pfam" id="PF00012">
    <property type="entry name" value="HSP70"/>
    <property type="match status" value="1"/>
</dbReference>
<dbReference type="EMBL" id="JALJOS010000043">
    <property type="protein sequence ID" value="KAK9820829.1"/>
    <property type="molecule type" value="Genomic_DNA"/>
</dbReference>
<feature type="compositionally biased region" description="Low complexity" evidence="4">
    <location>
        <begin position="817"/>
        <end position="856"/>
    </location>
</feature>
<comment type="similarity">
    <text evidence="3">Belongs to the heat shock protein 70 (TC 1.A.33) family. HSP110/SSE subfamily.</text>
</comment>
<proteinExistence type="inferred from homology"/>
<comment type="caution">
    <text evidence="5">The sequence shown here is derived from an EMBL/GenBank/DDBJ whole genome shotgun (WGS) entry which is preliminary data.</text>
</comment>
<organism evidence="5 6">
    <name type="scientific">Apatococcus lobatus</name>
    <dbReference type="NCBI Taxonomy" id="904363"/>
    <lineage>
        <taxon>Eukaryota</taxon>
        <taxon>Viridiplantae</taxon>
        <taxon>Chlorophyta</taxon>
        <taxon>core chlorophytes</taxon>
        <taxon>Trebouxiophyceae</taxon>
        <taxon>Chlorellales</taxon>
        <taxon>Chlorellaceae</taxon>
        <taxon>Apatococcus</taxon>
    </lineage>
</organism>
<dbReference type="InterPro" id="IPR029048">
    <property type="entry name" value="HSP70_C_sf"/>
</dbReference>
<reference evidence="5 6" key="1">
    <citation type="journal article" date="2024" name="Nat. Commun.">
        <title>Phylogenomics reveals the evolutionary origins of lichenization in chlorophyte algae.</title>
        <authorList>
            <person name="Puginier C."/>
            <person name="Libourel C."/>
            <person name="Otte J."/>
            <person name="Skaloud P."/>
            <person name="Haon M."/>
            <person name="Grisel S."/>
            <person name="Petersen M."/>
            <person name="Berrin J.G."/>
            <person name="Delaux P.M."/>
            <person name="Dal Grande F."/>
            <person name="Keller J."/>
        </authorList>
    </citation>
    <scope>NUCLEOTIDE SEQUENCE [LARGE SCALE GENOMIC DNA]</scope>
    <source>
        <strain evidence="5 6">SAG 2145</strain>
    </source>
</reference>
<dbReference type="Gene3D" id="3.90.640.10">
    <property type="entry name" value="Actin, Chain A, domain 4"/>
    <property type="match status" value="1"/>
</dbReference>
<dbReference type="SUPFAM" id="SSF100920">
    <property type="entry name" value="Heat shock protein 70kD (HSP70), peptide-binding domain"/>
    <property type="match status" value="1"/>
</dbReference>
<feature type="compositionally biased region" description="Low complexity" evidence="4">
    <location>
        <begin position="511"/>
        <end position="543"/>
    </location>
</feature>
<dbReference type="PANTHER" id="PTHR45639:SF4">
    <property type="entry name" value="HSC70CB, ISOFORM G"/>
    <property type="match status" value="1"/>
</dbReference>
<dbReference type="GO" id="GO:0140662">
    <property type="term" value="F:ATP-dependent protein folding chaperone"/>
    <property type="evidence" value="ECO:0007669"/>
    <property type="project" value="InterPro"/>
</dbReference>
<sequence>MSVAGFDIGNQASCVAVARKRGIDVLMNKESKRETPSVVAFGSKNRLLGTDAVGSMSVNPRNTISQLKRLLGKRFSSADTQRDLHALPYEALEGPDGGILLQVDYLGERQGFSPEQLIAMIMVDLKAIAEADGSPVTDCVVAVPTYYTEAERYALLNASQVAGVNCLRLFNETTATALAYGIYKTDLPEKDVINVVFVDVGNTALQVSIVAFKKGQLRVLSHAWDRNLGGRDFDEVLFNHFCAEFGAKHKIDIKSNARASFRLRQACEKAKKVLSANAMAPLSVECLMNDVDVKGMISRDDFEAMSQPILQRALPTLQQAIADAGLDPSAIHSVEAVGSSSRVPAILNILQQFFGKEPGRTLNSKEVVSRGCALNCAMLSPIFRVRDFEVVDAHPFGVLLKWEKDGAATSQVLFKRMGPTPSLKALTLLRSSTFTMEAAYTDDSVLPADGDRRIASFTIGPPVAKGAPGAAEAKLKVHFRLNLHGIVTVETVNQLEEEEYEEEVKIEKPKPAAAPAPGAAAASAGADAKMEDAAPADVPVDAQQEAEDAAAAGTQVGETGPSPMETEAKGGDAAAANGDAAPVVEKVKRKRTRKHAVPVQAQAPGLNTQQLQGLYEKECQMALQDRVQEETNEVKNALEAYVYQLRGKLADAYADYSTEQERSSASQQLERMEDWLYDEGEDEVKSVYTAKLNELKALGAPVEGRYREATQRPAAIASLTGTAQNFITFAQTTDPAYSHISNEERQSVMGECQKALSWLQEKETAQRGLRKTDEPVLVCADIKKKEDTLTRFANPIITKPPPPPPKKEEKKDEEKPAAAATATSEPMETEDPAAQAAAGPDGAAAYATPGTDPMQS</sequence>
<dbReference type="FunFam" id="3.30.420.40:FF:000171">
    <property type="entry name" value="Heat shock 70 kDa protein 4"/>
    <property type="match status" value="2"/>
</dbReference>
<dbReference type="PANTHER" id="PTHR45639">
    <property type="entry name" value="HSC70CB, ISOFORM G-RELATED"/>
    <property type="match status" value="1"/>
</dbReference>
<dbReference type="InterPro" id="IPR029047">
    <property type="entry name" value="HSP70_peptide-bd_sf"/>
</dbReference>
<dbReference type="AlphaFoldDB" id="A0AAW1QHH9"/>
<feature type="region of interest" description="Disordered" evidence="4">
    <location>
        <begin position="791"/>
        <end position="856"/>
    </location>
</feature>